<evidence type="ECO:0008006" key="8">
    <source>
        <dbReference type="Google" id="ProtNLM"/>
    </source>
</evidence>
<dbReference type="OrthoDB" id="448051at2759"/>
<name>A0A0C2J665_9PEZI</name>
<keyword evidence="3" id="KW-0551">Lipid droplet</keyword>
<feature type="region of interest" description="Disordered" evidence="5">
    <location>
        <begin position="157"/>
        <end position="182"/>
    </location>
</feature>
<dbReference type="EMBL" id="AWTV01000006">
    <property type="protein sequence ID" value="KIH92537.1"/>
    <property type="molecule type" value="Genomic_DNA"/>
</dbReference>
<comment type="caution">
    <text evidence="6">The sequence shown here is derived from an EMBL/GenBank/DDBJ whole genome shotgun (WGS) entry which is preliminary data.</text>
</comment>
<keyword evidence="7" id="KW-1185">Reference proteome</keyword>
<evidence type="ECO:0000313" key="7">
    <source>
        <dbReference type="Proteomes" id="UP000031575"/>
    </source>
</evidence>
<evidence type="ECO:0000256" key="1">
    <source>
        <dbReference type="ARBA" id="ARBA00004502"/>
    </source>
</evidence>
<evidence type="ECO:0000256" key="3">
    <source>
        <dbReference type="ARBA" id="ARBA00022677"/>
    </source>
</evidence>
<evidence type="ECO:0000256" key="5">
    <source>
        <dbReference type="SAM" id="MobiDB-lite"/>
    </source>
</evidence>
<dbReference type="RefSeq" id="XP_040620547.1">
    <property type="nucleotide sequence ID" value="XM_040761200.1"/>
</dbReference>
<feature type="compositionally biased region" description="Basic residues" evidence="5">
    <location>
        <begin position="159"/>
        <end position="172"/>
    </location>
</feature>
<dbReference type="SUPFAM" id="SSF53474">
    <property type="entry name" value="alpha/beta-Hydrolases"/>
    <property type="match status" value="1"/>
</dbReference>
<dbReference type="InterPro" id="IPR019363">
    <property type="entry name" value="LDAH"/>
</dbReference>
<evidence type="ECO:0000313" key="6">
    <source>
        <dbReference type="EMBL" id="KIH92537.1"/>
    </source>
</evidence>
<dbReference type="VEuPathDB" id="FungiDB:SPBR_02897"/>
<dbReference type="Gene3D" id="3.40.50.1820">
    <property type="entry name" value="alpha/beta hydrolase"/>
    <property type="match status" value="1"/>
</dbReference>
<feature type="region of interest" description="Disordered" evidence="5">
    <location>
        <begin position="1"/>
        <end position="24"/>
    </location>
</feature>
<dbReference type="GO" id="GO:0005811">
    <property type="term" value="C:lipid droplet"/>
    <property type="evidence" value="ECO:0007669"/>
    <property type="project" value="UniProtKB-SubCell"/>
</dbReference>
<dbReference type="PANTHER" id="PTHR13390:SF0">
    <property type="entry name" value="LIPID DROPLET-ASSOCIATED HYDROLASE"/>
    <property type="match status" value="1"/>
</dbReference>
<evidence type="ECO:0000256" key="2">
    <source>
        <dbReference type="ARBA" id="ARBA00008300"/>
    </source>
</evidence>
<dbReference type="GO" id="GO:0019915">
    <property type="term" value="P:lipid storage"/>
    <property type="evidence" value="ECO:0007669"/>
    <property type="project" value="InterPro"/>
</dbReference>
<keyword evidence="4" id="KW-0378">Hydrolase</keyword>
<organism evidence="6 7">
    <name type="scientific">Sporothrix brasiliensis 5110</name>
    <dbReference type="NCBI Taxonomy" id="1398154"/>
    <lineage>
        <taxon>Eukaryota</taxon>
        <taxon>Fungi</taxon>
        <taxon>Dikarya</taxon>
        <taxon>Ascomycota</taxon>
        <taxon>Pezizomycotina</taxon>
        <taxon>Sordariomycetes</taxon>
        <taxon>Sordariomycetidae</taxon>
        <taxon>Ophiostomatales</taxon>
        <taxon>Ophiostomataceae</taxon>
        <taxon>Sporothrix</taxon>
    </lineage>
</organism>
<dbReference type="AlphaFoldDB" id="A0A0C2J665"/>
<accession>A0A0C2J665</accession>
<protein>
    <recommendedName>
        <fullName evidence="8">Lipid droplet-associated hydrolase</fullName>
    </recommendedName>
</protein>
<reference evidence="6 7" key="1">
    <citation type="journal article" date="2014" name="BMC Genomics">
        <title>Comparative genomics of the major fungal agents of human and animal Sporotrichosis: Sporothrix schenckii and Sporothrix brasiliensis.</title>
        <authorList>
            <person name="Teixeira M.M."/>
            <person name="de Almeida L.G."/>
            <person name="Kubitschek-Barreira P."/>
            <person name="Alves F.L."/>
            <person name="Kioshima E.S."/>
            <person name="Abadio A.K."/>
            <person name="Fernandes L."/>
            <person name="Derengowski L.S."/>
            <person name="Ferreira K.S."/>
            <person name="Souza R.C."/>
            <person name="Ruiz J.C."/>
            <person name="de Andrade N.C."/>
            <person name="Paes H.C."/>
            <person name="Nicola A.M."/>
            <person name="Albuquerque P."/>
            <person name="Gerber A.L."/>
            <person name="Martins V.P."/>
            <person name="Peconick L.D."/>
            <person name="Neto A.V."/>
            <person name="Chaucanez C.B."/>
            <person name="Silva P.A."/>
            <person name="Cunha O.L."/>
            <person name="de Oliveira F.F."/>
            <person name="dos Santos T.C."/>
            <person name="Barros A.L."/>
            <person name="Soares M.A."/>
            <person name="de Oliveira L.M."/>
            <person name="Marini M.M."/>
            <person name="Villalobos-Duno H."/>
            <person name="Cunha M.M."/>
            <person name="de Hoog S."/>
            <person name="da Silveira J.F."/>
            <person name="Henrissat B."/>
            <person name="Nino-Vega G.A."/>
            <person name="Cisalpino P.S."/>
            <person name="Mora-Montes H.M."/>
            <person name="Almeida S.R."/>
            <person name="Stajich J.E."/>
            <person name="Lopes-Bezerra L.M."/>
            <person name="Vasconcelos A.T."/>
            <person name="Felipe M.S."/>
        </authorList>
    </citation>
    <scope>NUCLEOTIDE SEQUENCE [LARGE SCALE GENOMIC DNA]</scope>
    <source>
        <strain evidence="6 7">5110</strain>
    </source>
</reference>
<gene>
    <name evidence="6" type="ORF">SPBR_02897</name>
</gene>
<dbReference type="HOGENOM" id="CLU_018394_3_0_1"/>
<dbReference type="PANTHER" id="PTHR13390">
    <property type="entry name" value="LIPASE"/>
    <property type="match status" value="1"/>
</dbReference>
<evidence type="ECO:0000256" key="4">
    <source>
        <dbReference type="ARBA" id="ARBA00022801"/>
    </source>
</evidence>
<comment type="subcellular location">
    <subcellularLocation>
        <location evidence="1">Lipid droplet</location>
    </subcellularLocation>
</comment>
<dbReference type="InterPro" id="IPR029058">
    <property type="entry name" value="AB_hydrolase_fold"/>
</dbReference>
<comment type="similarity">
    <text evidence="2">Belongs to the AB hydrolase superfamily. LDAH family.</text>
</comment>
<dbReference type="GeneID" id="63676121"/>
<dbReference type="Proteomes" id="UP000031575">
    <property type="component" value="Unassembled WGS sequence"/>
</dbReference>
<sequence>MPVWLSYPSRPTRGRGSPPPPPPTAATKHCLVYFVPGNPGFIDYYEPFLSTLRARLDEVEDTKRASSGGRDDLRFHLLGRNLLGFDDGDDGGGSYGPGPFDLDTQTRAVWDTVANARVDVGAQGGPRHGTAFDEVVLMGHSVGSYIALDVFRRQQAAHPKGRRRGHRNHQKTHSPSESDKVVPVGGTGHLNLRLGVLLFATLNHLALSKRGQKLERVLLTTPVVSAWADVLAQAVVWWLLPVWLLAAVVHYVLRFPPHAAAATLRFLTSRGGVRQALFLGRDELQKIGPDEWEDELWEVAAAGGDEYGERGDNGKHARPKFVILFGEDDHWVDNGVRDEFIARRNAHAASRTQIVLDERGWPHDFCIWHGEEVAETVTTWLDDLAESL</sequence>
<dbReference type="GO" id="GO:0016298">
    <property type="term" value="F:lipase activity"/>
    <property type="evidence" value="ECO:0007669"/>
    <property type="project" value="InterPro"/>
</dbReference>
<dbReference type="Pfam" id="PF10230">
    <property type="entry name" value="LIDHydrolase"/>
    <property type="match status" value="1"/>
</dbReference>
<proteinExistence type="inferred from homology"/>